<evidence type="ECO:0000256" key="2">
    <source>
        <dbReference type="SAM" id="SignalP"/>
    </source>
</evidence>
<evidence type="ECO:0000256" key="1">
    <source>
        <dbReference type="SAM" id="MobiDB-lite"/>
    </source>
</evidence>
<accession>A0A074WIG8</accession>
<dbReference type="Proteomes" id="UP000027730">
    <property type="component" value="Unassembled WGS sequence"/>
</dbReference>
<keyword evidence="4" id="KW-1185">Reference proteome</keyword>
<organism evidence="3 4">
    <name type="scientific">Aureobasidium namibiae CBS 147.97</name>
    <dbReference type="NCBI Taxonomy" id="1043004"/>
    <lineage>
        <taxon>Eukaryota</taxon>
        <taxon>Fungi</taxon>
        <taxon>Dikarya</taxon>
        <taxon>Ascomycota</taxon>
        <taxon>Pezizomycotina</taxon>
        <taxon>Dothideomycetes</taxon>
        <taxon>Dothideomycetidae</taxon>
        <taxon>Dothideales</taxon>
        <taxon>Saccotheciaceae</taxon>
        <taxon>Aureobasidium</taxon>
    </lineage>
</organism>
<dbReference type="OrthoDB" id="3925149at2759"/>
<dbReference type="GeneID" id="25408131"/>
<feature type="compositionally biased region" description="Polar residues" evidence="1">
    <location>
        <begin position="91"/>
        <end position="101"/>
    </location>
</feature>
<protein>
    <submittedName>
        <fullName evidence="3">Uncharacterized protein</fullName>
    </submittedName>
</protein>
<evidence type="ECO:0000313" key="3">
    <source>
        <dbReference type="EMBL" id="KEQ72858.1"/>
    </source>
</evidence>
<sequence>MYRLLAPIAILALLASAANAAACSRCPVSITYTTPSGCVALNCLQPTCTVTTTTTIPTSYCSTKTRTACPRSCAPCSTETVTEQEDPAVGQPTTDPNTTANPGGPIVILPTDASTTSASQDCAPFTVTTTADNPACTFDTSECIRPLCVIETTTTVPNCGTPVTETELATCATECPAGCATFTYTTSA</sequence>
<feature type="region of interest" description="Disordered" evidence="1">
    <location>
        <begin position="84"/>
        <end position="103"/>
    </location>
</feature>
<keyword evidence="2" id="KW-0732">Signal</keyword>
<dbReference type="AlphaFoldDB" id="A0A074WIG8"/>
<feature type="signal peptide" evidence="2">
    <location>
        <begin position="1"/>
        <end position="20"/>
    </location>
</feature>
<feature type="chain" id="PRO_5001702488" evidence="2">
    <location>
        <begin position="21"/>
        <end position="188"/>
    </location>
</feature>
<dbReference type="HOGENOM" id="CLU_1348675_0_0_1"/>
<reference evidence="3 4" key="1">
    <citation type="journal article" date="2014" name="BMC Genomics">
        <title>Genome sequencing of four Aureobasidium pullulans varieties: biotechnological potential, stress tolerance, and description of new species.</title>
        <authorList>
            <person name="Gostin Ar C."/>
            <person name="Ohm R.A."/>
            <person name="Kogej T."/>
            <person name="Sonjak S."/>
            <person name="Turk M."/>
            <person name="Zajc J."/>
            <person name="Zalar P."/>
            <person name="Grube M."/>
            <person name="Sun H."/>
            <person name="Han J."/>
            <person name="Sharma A."/>
            <person name="Chiniquy J."/>
            <person name="Ngan C.Y."/>
            <person name="Lipzen A."/>
            <person name="Barry K."/>
            <person name="Grigoriev I.V."/>
            <person name="Gunde-Cimerman N."/>
        </authorList>
    </citation>
    <scope>NUCLEOTIDE SEQUENCE [LARGE SCALE GENOMIC DNA]</scope>
    <source>
        <strain evidence="3 4">CBS 147.97</strain>
    </source>
</reference>
<dbReference type="RefSeq" id="XP_013426932.1">
    <property type="nucleotide sequence ID" value="XM_013571478.1"/>
</dbReference>
<evidence type="ECO:0000313" key="4">
    <source>
        <dbReference type="Proteomes" id="UP000027730"/>
    </source>
</evidence>
<dbReference type="EMBL" id="KL584710">
    <property type="protein sequence ID" value="KEQ72858.1"/>
    <property type="molecule type" value="Genomic_DNA"/>
</dbReference>
<gene>
    <name evidence="3" type="ORF">M436DRAFT_25061</name>
</gene>
<name>A0A074WIG8_9PEZI</name>
<feature type="non-terminal residue" evidence="3">
    <location>
        <position position="188"/>
    </location>
</feature>
<proteinExistence type="predicted"/>